<keyword evidence="3" id="KW-1185">Reference proteome</keyword>
<feature type="region of interest" description="Disordered" evidence="1">
    <location>
        <begin position="1"/>
        <end position="26"/>
    </location>
</feature>
<organism evidence="2 3">
    <name type="scientific">Venturia effusa</name>
    <dbReference type="NCBI Taxonomy" id="50376"/>
    <lineage>
        <taxon>Eukaryota</taxon>
        <taxon>Fungi</taxon>
        <taxon>Dikarya</taxon>
        <taxon>Ascomycota</taxon>
        <taxon>Pezizomycotina</taxon>
        <taxon>Dothideomycetes</taxon>
        <taxon>Pleosporomycetidae</taxon>
        <taxon>Venturiales</taxon>
        <taxon>Venturiaceae</taxon>
        <taxon>Venturia</taxon>
    </lineage>
</organism>
<name>A0A517LIE5_9PEZI</name>
<gene>
    <name evidence="2" type="ORF">FKW77_003241</name>
</gene>
<dbReference type="EMBL" id="CP042197">
    <property type="protein sequence ID" value="QDS75414.1"/>
    <property type="molecule type" value="Genomic_DNA"/>
</dbReference>
<dbReference type="OrthoDB" id="10342799at2759"/>
<dbReference type="Proteomes" id="UP000316270">
    <property type="component" value="Chromosome 13"/>
</dbReference>
<protein>
    <submittedName>
        <fullName evidence="2">Uncharacterized protein</fullName>
    </submittedName>
</protein>
<sequence>MSNVQNQVPAFTIRHSADATGPQEPPCGVSQYIIDSTLAQATHFGHPRSELSIRFYDGPRPHTTVVLGHKNTSLHLHVVDGEGKYAEVMDVMEKTVKYGWYRQVKVVKEPGMGERLVKRWVSLVDGRVEEVEEWGRPPVREGEAWG</sequence>
<accession>A0A517LIE5</accession>
<dbReference type="AlphaFoldDB" id="A0A517LIE5"/>
<evidence type="ECO:0000313" key="3">
    <source>
        <dbReference type="Proteomes" id="UP000316270"/>
    </source>
</evidence>
<reference evidence="2 3" key="1">
    <citation type="submission" date="2019-07" db="EMBL/GenBank/DDBJ databases">
        <title>Finished genome of Venturia effusa.</title>
        <authorList>
            <person name="Young C.A."/>
            <person name="Cox M.P."/>
            <person name="Ganley A.R.D."/>
            <person name="David W.J."/>
        </authorList>
    </citation>
    <scope>NUCLEOTIDE SEQUENCE [LARGE SCALE GENOMIC DNA]</scope>
    <source>
        <strain evidence="3">albino</strain>
    </source>
</reference>
<evidence type="ECO:0000313" key="2">
    <source>
        <dbReference type="EMBL" id="QDS75414.1"/>
    </source>
</evidence>
<evidence type="ECO:0000256" key="1">
    <source>
        <dbReference type="SAM" id="MobiDB-lite"/>
    </source>
</evidence>
<proteinExistence type="predicted"/>